<reference evidence="3" key="2">
    <citation type="journal article" date="2008" name="Nucleic Acids Res.">
        <title>The rice annotation project database (RAP-DB): 2008 update.</title>
        <authorList>
            <consortium name="The rice annotation project (RAP)"/>
        </authorList>
    </citation>
    <scope>GENOME REANNOTATION</scope>
    <source>
        <strain evidence="3">cv. Nipponbare</strain>
    </source>
</reference>
<feature type="compositionally biased region" description="Low complexity" evidence="1">
    <location>
        <begin position="44"/>
        <end position="54"/>
    </location>
</feature>
<accession>Q8H516</accession>
<feature type="compositionally biased region" description="Basic and acidic residues" evidence="1">
    <location>
        <begin position="125"/>
        <end position="135"/>
    </location>
</feature>
<feature type="compositionally biased region" description="Low complexity" evidence="1">
    <location>
        <begin position="140"/>
        <end position="154"/>
    </location>
</feature>
<evidence type="ECO:0000313" key="2">
    <source>
        <dbReference type="EMBL" id="BAC19984.1"/>
    </source>
</evidence>
<feature type="compositionally biased region" description="Pro residues" evidence="1">
    <location>
        <begin position="55"/>
        <end position="64"/>
    </location>
</feature>
<sequence length="321" mass="34077">MQEGKLAHWRTATGRRCAPPTGSPAQSCAADGCRMRKIEPENHSATTSSSFSSPLTPPTPPPTPSRCALLYVAAGGRRRAERGVADSERATAALSPSLFQCAGQPTIAQVSKGRGAADDGGSVEGEDRKEHKQEEDAAELLFLKSSPPLSLSLRPPLPDSVGSASSYRAAATGSGGKRELPPRRRHRIWWEACRRPATAGSSTSPPTAGACFTPFFVPGRRRHAIVGSSTTSPPPNPFHRRPRVKGELLLREPCPQDTTPPNARPSSVALAEEQGGHVPRRGVVPLCWETALVGKVTDVRRCEQGHSLGTPIADGLRASTM</sequence>
<dbReference type="Proteomes" id="UP000000763">
    <property type="component" value="Chromosome 7"/>
</dbReference>
<dbReference type="EMBL" id="AP003850">
    <property type="protein sequence ID" value="BAC19984.1"/>
    <property type="molecule type" value="Genomic_DNA"/>
</dbReference>
<proteinExistence type="predicted"/>
<reference evidence="3" key="1">
    <citation type="journal article" date="2005" name="Nature">
        <title>The map-based sequence of the rice genome.</title>
        <authorList>
            <consortium name="International rice genome sequencing project (IRGSP)"/>
            <person name="Matsumoto T."/>
            <person name="Wu J."/>
            <person name="Kanamori H."/>
            <person name="Katayose Y."/>
            <person name="Fujisawa M."/>
            <person name="Namiki N."/>
            <person name="Mizuno H."/>
            <person name="Yamamoto K."/>
            <person name="Antonio B.A."/>
            <person name="Baba T."/>
            <person name="Sakata K."/>
            <person name="Nagamura Y."/>
            <person name="Aoki H."/>
            <person name="Arikawa K."/>
            <person name="Arita K."/>
            <person name="Bito T."/>
            <person name="Chiden Y."/>
            <person name="Fujitsuka N."/>
            <person name="Fukunaka R."/>
            <person name="Hamada M."/>
            <person name="Harada C."/>
            <person name="Hayashi A."/>
            <person name="Hijishita S."/>
            <person name="Honda M."/>
            <person name="Hosokawa S."/>
            <person name="Ichikawa Y."/>
            <person name="Idonuma A."/>
            <person name="Iijima M."/>
            <person name="Ikeda M."/>
            <person name="Ikeno M."/>
            <person name="Ito K."/>
            <person name="Ito S."/>
            <person name="Ito T."/>
            <person name="Ito Y."/>
            <person name="Ito Y."/>
            <person name="Iwabuchi A."/>
            <person name="Kamiya K."/>
            <person name="Karasawa W."/>
            <person name="Kurita K."/>
            <person name="Katagiri S."/>
            <person name="Kikuta A."/>
            <person name="Kobayashi H."/>
            <person name="Kobayashi N."/>
            <person name="Machita K."/>
            <person name="Maehara T."/>
            <person name="Masukawa M."/>
            <person name="Mizubayashi T."/>
            <person name="Mukai Y."/>
            <person name="Nagasaki H."/>
            <person name="Nagata Y."/>
            <person name="Naito S."/>
            <person name="Nakashima M."/>
            <person name="Nakama Y."/>
            <person name="Nakamichi Y."/>
            <person name="Nakamura M."/>
            <person name="Meguro A."/>
            <person name="Negishi M."/>
            <person name="Ohta I."/>
            <person name="Ohta T."/>
            <person name="Okamoto M."/>
            <person name="Ono N."/>
            <person name="Saji S."/>
            <person name="Sakaguchi M."/>
            <person name="Sakai K."/>
            <person name="Shibata M."/>
            <person name="Shimokawa T."/>
            <person name="Song J."/>
            <person name="Takazaki Y."/>
            <person name="Terasawa K."/>
            <person name="Tsugane M."/>
            <person name="Tsuji K."/>
            <person name="Ueda S."/>
            <person name="Waki K."/>
            <person name="Yamagata H."/>
            <person name="Yamamoto M."/>
            <person name="Yamamoto S."/>
            <person name="Yamane H."/>
            <person name="Yoshiki S."/>
            <person name="Yoshihara R."/>
            <person name="Yukawa K."/>
            <person name="Zhong H."/>
            <person name="Yano M."/>
            <person name="Yuan Q."/>
            <person name="Ouyang S."/>
            <person name="Liu J."/>
            <person name="Jones K.M."/>
            <person name="Gansberger K."/>
            <person name="Moffat K."/>
            <person name="Hill J."/>
            <person name="Bera J."/>
            <person name="Fadrosh D."/>
            <person name="Jin S."/>
            <person name="Johri S."/>
            <person name="Kim M."/>
            <person name="Overton L."/>
            <person name="Reardon M."/>
            <person name="Tsitrin T."/>
            <person name="Vuong H."/>
            <person name="Weaver B."/>
            <person name="Ciecko A."/>
            <person name="Tallon L."/>
            <person name="Jackson J."/>
            <person name="Pai G."/>
            <person name="Aken S.V."/>
            <person name="Utterback T."/>
            <person name="Reidmuller S."/>
            <person name="Feldblyum T."/>
            <person name="Hsiao J."/>
            <person name="Zismann V."/>
            <person name="Iobst S."/>
            <person name="de Vazeille A.R."/>
            <person name="Buell C.R."/>
            <person name="Ying K."/>
            <person name="Li Y."/>
            <person name="Lu T."/>
            <person name="Huang Y."/>
            <person name="Zhao Q."/>
            <person name="Feng Q."/>
            <person name="Zhang L."/>
            <person name="Zhu J."/>
            <person name="Weng Q."/>
            <person name="Mu J."/>
            <person name="Lu Y."/>
            <person name="Fan D."/>
            <person name="Liu Y."/>
            <person name="Guan J."/>
            <person name="Zhang Y."/>
            <person name="Yu S."/>
            <person name="Liu X."/>
            <person name="Zhang Y."/>
            <person name="Hong G."/>
            <person name="Han B."/>
            <person name="Choisne N."/>
            <person name="Demange N."/>
            <person name="Orjeda G."/>
            <person name="Samain S."/>
            <person name="Cattolico L."/>
            <person name="Pelletier E."/>
            <person name="Couloux A."/>
            <person name="Segurens B."/>
            <person name="Wincker P."/>
            <person name="D'Hont A."/>
            <person name="Scarpelli C."/>
            <person name="Weissenbach J."/>
            <person name="Salanoubat M."/>
            <person name="Quetier F."/>
            <person name="Yu Y."/>
            <person name="Kim H.R."/>
            <person name="Rambo T."/>
            <person name="Currie J."/>
            <person name="Collura K."/>
            <person name="Luo M."/>
            <person name="Yang T."/>
            <person name="Ammiraju J.S.S."/>
            <person name="Engler F."/>
            <person name="Soderlund C."/>
            <person name="Wing R.A."/>
            <person name="Palmer L.E."/>
            <person name="de la Bastide M."/>
            <person name="Spiegel L."/>
            <person name="Nascimento L."/>
            <person name="Zutavern T."/>
            <person name="O'Shaughnessy A."/>
            <person name="Dike S."/>
            <person name="Dedhia N."/>
            <person name="Preston R."/>
            <person name="Balija V."/>
            <person name="McCombie W.R."/>
            <person name="Chow T."/>
            <person name="Chen H."/>
            <person name="Chung M."/>
            <person name="Chen C."/>
            <person name="Shaw J."/>
            <person name="Wu H."/>
            <person name="Hsiao K."/>
            <person name="Chao Y."/>
            <person name="Chu M."/>
            <person name="Cheng C."/>
            <person name="Hour A."/>
            <person name="Lee P."/>
            <person name="Lin S."/>
            <person name="Lin Y."/>
            <person name="Liou J."/>
            <person name="Liu S."/>
            <person name="Hsing Y."/>
            <person name="Raghuvanshi S."/>
            <person name="Mohanty A."/>
            <person name="Bharti A.K."/>
            <person name="Gaur A."/>
            <person name="Gupta V."/>
            <person name="Kumar D."/>
            <person name="Ravi V."/>
            <person name="Vij S."/>
            <person name="Kapur A."/>
            <person name="Khurana P."/>
            <person name="Khurana P."/>
            <person name="Khurana J.P."/>
            <person name="Tyagi A.K."/>
            <person name="Gaikwad K."/>
            <person name="Singh A."/>
            <person name="Dalal V."/>
            <person name="Srivastava S."/>
            <person name="Dixit A."/>
            <person name="Pal A.K."/>
            <person name="Ghazi I.A."/>
            <person name="Yadav M."/>
            <person name="Pandit A."/>
            <person name="Bhargava A."/>
            <person name="Sureshbabu K."/>
            <person name="Batra K."/>
            <person name="Sharma T.R."/>
            <person name="Mohapatra T."/>
            <person name="Singh N.K."/>
            <person name="Messing J."/>
            <person name="Nelson A.B."/>
            <person name="Fuks G."/>
            <person name="Kavchok S."/>
            <person name="Keizer G."/>
            <person name="Linton E."/>
            <person name="Llaca V."/>
            <person name="Song R."/>
            <person name="Tanyolac B."/>
            <person name="Young S."/>
            <person name="Ho-Il K."/>
            <person name="Hahn J.H."/>
            <person name="Sangsakoo G."/>
            <person name="Vanavichit A."/>
            <person name="de Mattos Luiz.A.T."/>
            <person name="Zimmer P.D."/>
            <person name="Malone G."/>
            <person name="Dellagostin O."/>
            <person name="de Oliveira A.C."/>
            <person name="Bevan M."/>
            <person name="Bancroft I."/>
            <person name="Minx P."/>
            <person name="Cordum H."/>
            <person name="Wilson R."/>
            <person name="Cheng Z."/>
            <person name="Jin W."/>
            <person name="Jiang J."/>
            <person name="Leong S.A."/>
            <person name="Iwama H."/>
            <person name="Gojobori T."/>
            <person name="Itoh T."/>
            <person name="Niimura Y."/>
            <person name="Fujii Y."/>
            <person name="Habara T."/>
            <person name="Sakai H."/>
            <person name="Sato Y."/>
            <person name="Wilson G."/>
            <person name="Kumar K."/>
            <person name="McCouch S."/>
            <person name="Juretic N."/>
            <person name="Hoen D."/>
            <person name="Wright S."/>
            <person name="Bruskiewich R."/>
            <person name="Bureau T."/>
            <person name="Miyao A."/>
            <person name="Hirochika H."/>
            <person name="Nishikawa T."/>
            <person name="Kadowaki K."/>
            <person name="Sugiura M."/>
            <person name="Burr B."/>
            <person name="Sasaki T."/>
        </authorList>
    </citation>
    <scope>NUCLEOTIDE SEQUENCE [LARGE SCALE GENOMIC DNA]</scope>
    <source>
        <strain evidence="3">cv. Nipponbare</strain>
    </source>
</reference>
<evidence type="ECO:0000256" key="1">
    <source>
        <dbReference type="SAM" id="MobiDB-lite"/>
    </source>
</evidence>
<feature type="region of interest" description="Disordered" evidence="1">
    <location>
        <begin position="1"/>
        <end position="65"/>
    </location>
</feature>
<feature type="compositionally biased region" description="Basic and acidic residues" evidence="1">
    <location>
        <begin position="33"/>
        <end position="42"/>
    </location>
</feature>
<organism evidence="2 3">
    <name type="scientific">Oryza sativa subsp. japonica</name>
    <name type="common">Rice</name>
    <dbReference type="NCBI Taxonomy" id="39947"/>
    <lineage>
        <taxon>Eukaryota</taxon>
        <taxon>Viridiplantae</taxon>
        <taxon>Streptophyta</taxon>
        <taxon>Embryophyta</taxon>
        <taxon>Tracheophyta</taxon>
        <taxon>Spermatophyta</taxon>
        <taxon>Magnoliopsida</taxon>
        <taxon>Liliopsida</taxon>
        <taxon>Poales</taxon>
        <taxon>Poaceae</taxon>
        <taxon>BOP clade</taxon>
        <taxon>Oryzoideae</taxon>
        <taxon>Oryzeae</taxon>
        <taxon>Oryzinae</taxon>
        <taxon>Oryza</taxon>
        <taxon>Oryza sativa</taxon>
    </lineage>
</organism>
<evidence type="ECO:0000313" key="3">
    <source>
        <dbReference type="Proteomes" id="UP000000763"/>
    </source>
</evidence>
<protein>
    <submittedName>
        <fullName evidence="2">Uncharacterized protein</fullName>
    </submittedName>
</protein>
<feature type="region of interest" description="Disordered" evidence="1">
    <location>
        <begin position="105"/>
        <end position="183"/>
    </location>
</feature>
<dbReference type="AlphaFoldDB" id="Q8H516"/>
<name>Q8H516_ORYSJ</name>
<gene>
    <name evidence="2" type="primary">OJ1793_E11.116</name>
</gene>